<organism evidence="10 11">
    <name type="scientific">Candidatus Companilactobacillus pullicola</name>
    <dbReference type="NCBI Taxonomy" id="2838523"/>
    <lineage>
        <taxon>Bacteria</taxon>
        <taxon>Bacillati</taxon>
        <taxon>Bacillota</taxon>
        <taxon>Bacilli</taxon>
        <taxon>Lactobacillales</taxon>
        <taxon>Lactobacillaceae</taxon>
        <taxon>Companilactobacillus</taxon>
    </lineage>
</organism>
<reference evidence="10" key="2">
    <citation type="submission" date="2021-04" db="EMBL/GenBank/DDBJ databases">
        <authorList>
            <person name="Gilroy R."/>
        </authorList>
    </citation>
    <scope>NUCLEOTIDE SEQUENCE</scope>
    <source>
        <strain evidence="10">3204</strain>
    </source>
</reference>
<dbReference type="PROSITE" id="PS51012">
    <property type="entry name" value="ABC_TM2"/>
    <property type="match status" value="1"/>
</dbReference>
<dbReference type="EMBL" id="DXCM01000090">
    <property type="protein sequence ID" value="HIY93594.1"/>
    <property type="molecule type" value="Genomic_DNA"/>
</dbReference>
<dbReference type="Pfam" id="PF12698">
    <property type="entry name" value="ABC2_membrane_3"/>
    <property type="match status" value="1"/>
</dbReference>
<dbReference type="GO" id="GO:0005886">
    <property type="term" value="C:plasma membrane"/>
    <property type="evidence" value="ECO:0007669"/>
    <property type="project" value="UniProtKB-SubCell"/>
</dbReference>
<evidence type="ECO:0000256" key="2">
    <source>
        <dbReference type="ARBA" id="ARBA00007783"/>
    </source>
</evidence>
<evidence type="ECO:0000256" key="6">
    <source>
        <dbReference type="ARBA" id="ARBA00022989"/>
    </source>
</evidence>
<evidence type="ECO:0000256" key="8">
    <source>
        <dbReference type="SAM" id="Phobius"/>
    </source>
</evidence>
<keyword evidence="7 8" id="KW-0472">Membrane</keyword>
<gene>
    <name evidence="10" type="ORF">H9820_11740</name>
</gene>
<dbReference type="PANTHER" id="PTHR30294:SF38">
    <property type="entry name" value="TRANSPORT PERMEASE PROTEIN"/>
    <property type="match status" value="1"/>
</dbReference>
<feature type="transmembrane region" description="Helical" evidence="8">
    <location>
        <begin position="282"/>
        <end position="299"/>
    </location>
</feature>
<keyword evidence="3" id="KW-0813">Transport</keyword>
<feature type="transmembrane region" description="Helical" evidence="8">
    <location>
        <begin position="335"/>
        <end position="357"/>
    </location>
</feature>
<evidence type="ECO:0000313" key="10">
    <source>
        <dbReference type="EMBL" id="HIY93594.1"/>
    </source>
</evidence>
<evidence type="ECO:0000256" key="7">
    <source>
        <dbReference type="ARBA" id="ARBA00023136"/>
    </source>
</evidence>
<comment type="similarity">
    <text evidence="2">Belongs to the ABC-2 integral membrane protein family.</text>
</comment>
<feature type="transmembrane region" description="Helical" evidence="8">
    <location>
        <begin position="21"/>
        <end position="39"/>
    </location>
</feature>
<dbReference type="Proteomes" id="UP000824013">
    <property type="component" value="Unassembled WGS sequence"/>
</dbReference>
<keyword evidence="5 8" id="KW-0812">Transmembrane</keyword>
<dbReference type="InterPro" id="IPR013525">
    <property type="entry name" value="ABC2_TM"/>
</dbReference>
<feature type="transmembrane region" description="Helical" evidence="8">
    <location>
        <begin position="170"/>
        <end position="192"/>
    </location>
</feature>
<name>A0A9D1ZT55_9LACO</name>
<proteinExistence type="inferred from homology"/>
<keyword evidence="6 8" id="KW-1133">Transmembrane helix</keyword>
<dbReference type="InterPro" id="IPR051449">
    <property type="entry name" value="ABC-2_transporter_component"/>
</dbReference>
<evidence type="ECO:0000256" key="5">
    <source>
        <dbReference type="ARBA" id="ARBA00022692"/>
    </source>
</evidence>
<evidence type="ECO:0000256" key="4">
    <source>
        <dbReference type="ARBA" id="ARBA00022475"/>
    </source>
</evidence>
<keyword evidence="4" id="KW-1003">Cell membrane</keyword>
<feature type="domain" description="ABC transmembrane type-2" evidence="9">
    <location>
        <begin position="135"/>
        <end position="360"/>
    </location>
</feature>
<protein>
    <submittedName>
        <fullName evidence="10">ABC transporter permease</fullName>
    </submittedName>
</protein>
<accession>A0A9D1ZT55</accession>
<evidence type="ECO:0000259" key="9">
    <source>
        <dbReference type="PROSITE" id="PS51012"/>
    </source>
</evidence>
<reference evidence="10" key="1">
    <citation type="journal article" date="2021" name="PeerJ">
        <title>Extensive microbial diversity within the chicken gut microbiome revealed by metagenomics and culture.</title>
        <authorList>
            <person name="Gilroy R."/>
            <person name="Ravi A."/>
            <person name="Getino M."/>
            <person name="Pursley I."/>
            <person name="Horton D.L."/>
            <person name="Alikhan N.F."/>
            <person name="Baker D."/>
            <person name="Gharbi K."/>
            <person name="Hall N."/>
            <person name="Watson M."/>
            <person name="Adriaenssens E.M."/>
            <person name="Foster-Nyarko E."/>
            <person name="Jarju S."/>
            <person name="Secka A."/>
            <person name="Antonio M."/>
            <person name="Oren A."/>
            <person name="Chaudhuri R.R."/>
            <person name="La Ragione R."/>
            <person name="Hildebrand F."/>
            <person name="Pallen M.J."/>
        </authorList>
    </citation>
    <scope>NUCLEOTIDE SEQUENCE</scope>
    <source>
        <strain evidence="10">3204</strain>
    </source>
</reference>
<dbReference type="PANTHER" id="PTHR30294">
    <property type="entry name" value="MEMBRANE COMPONENT OF ABC TRANSPORTER YHHJ-RELATED"/>
    <property type="match status" value="1"/>
</dbReference>
<comment type="caution">
    <text evidence="10">The sequence shown here is derived from an EMBL/GenBank/DDBJ whole genome shotgun (WGS) entry which is preliminary data.</text>
</comment>
<evidence type="ECO:0000313" key="11">
    <source>
        <dbReference type="Proteomes" id="UP000824013"/>
    </source>
</evidence>
<sequence>MRTLMIAQRVIKELLRDKRTLALMFLAPILILFLMKLVFSVNSQTDVNIATVNVNTSLTDRLDKASHVSVIKYQENKDAKRALTNKKVDAVVNYRDNNFYVTYSNVDASKTTATKLALNNALLVNSNQQMKQQLQKLQSALGMPKRAVTKAKIYNNYVYGNSKTNFFDKIVPILMGFFVFFFVFLISGMALLNERTSGTLSRLLATPVKRSEIVFGYMLSYGVIAILQTLVIVLFTVWALNVEVVGNIFYVILINFVLALVALAFGILMSTFAKSEFQMMQFIPLVVIPQIFFSGIIPLDTMAQGVRVISYILPLKYAGDALTGIVMSGDGFAQILTPIIVLLGFLVVLTVLNILGLKKYRKV</sequence>
<dbReference type="GO" id="GO:0140359">
    <property type="term" value="F:ABC-type transporter activity"/>
    <property type="evidence" value="ECO:0007669"/>
    <property type="project" value="InterPro"/>
</dbReference>
<evidence type="ECO:0000256" key="3">
    <source>
        <dbReference type="ARBA" id="ARBA00022448"/>
    </source>
</evidence>
<dbReference type="AlphaFoldDB" id="A0A9D1ZT55"/>
<dbReference type="InterPro" id="IPR047817">
    <property type="entry name" value="ABC2_TM_bact-type"/>
</dbReference>
<feature type="transmembrane region" description="Helical" evidence="8">
    <location>
        <begin position="213"/>
        <end position="236"/>
    </location>
</feature>
<feature type="transmembrane region" description="Helical" evidence="8">
    <location>
        <begin position="248"/>
        <end position="270"/>
    </location>
</feature>
<evidence type="ECO:0000256" key="1">
    <source>
        <dbReference type="ARBA" id="ARBA00004651"/>
    </source>
</evidence>
<comment type="subcellular location">
    <subcellularLocation>
        <location evidence="1">Cell membrane</location>
        <topology evidence="1">Multi-pass membrane protein</topology>
    </subcellularLocation>
</comment>